<comment type="caution">
    <text evidence="2">The sequence shown here is derived from an EMBL/GenBank/DDBJ whole genome shotgun (WGS) entry which is preliminary data.</text>
</comment>
<dbReference type="Proteomes" id="UP001521074">
    <property type="component" value="Unassembled WGS sequence"/>
</dbReference>
<sequence>MATDVDVKGTDGVWRPMTVLTALSMRPDDRKTRSFRCRECKGHVTLHRQSKDGEKEAHAQHVTRWTGCPRSDCYDEHGLRPHPNPAL</sequence>
<name>A0ABS8VQQ5_9PROT</name>
<proteinExistence type="predicted"/>
<keyword evidence="3" id="KW-1185">Reference proteome</keyword>
<dbReference type="EMBL" id="JAJSOJ010000013">
    <property type="protein sequence ID" value="MCE0743087.1"/>
    <property type="molecule type" value="Genomic_DNA"/>
</dbReference>
<organism evidence="2 3">
    <name type="scientific">Acetobacter sicerae</name>
    <dbReference type="NCBI Taxonomy" id="85325"/>
    <lineage>
        <taxon>Bacteria</taxon>
        <taxon>Pseudomonadati</taxon>
        <taxon>Pseudomonadota</taxon>
        <taxon>Alphaproteobacteria</taxon>
        <taxon>Acetobacterales</taxon>
        <taxon>Acetobacteraceae</taxon>
        <taxon>Acetobacter</taxon>
    </lineage>
</organism>
<feature type="region of interest" description="Disordered" evidence="1">
    <location>
        <begin position="67"/>
        <end position="87"/>
    </location>
</feature>
<gene>
    <name evidence="2" type="ORF">LWC05_04165</name>
</gene>
<accession>A0ABS8VQQ5</accession>
<reference evidence="2 3" key="1">
    <citation type="submission" date="2021-12" db="EMBL/GenBank/DDBJ databases">
        <title>Genome sequence of Acetobacter sicerae DmPark20a_162.</title>
        <authorList>
            <person name="Chaston J.M."/>
        </authorList>
    </citation>
    <scope>NUCLEOTIDE SEQUENCE [LARGE SCALE GENOMIC DNA]</scope>
    <source>
        <strain evidence="2 3">DmPark20a_162</strain>
    </source>
</reference>
<evidence type="ECO:0000313" key="2">
    <source>
        <dbReference type="EMBL" id="MCE0743087.1"/>
    </source>
</evidence>
<protein>
    <submittedName>
        <fullName evidence="2">Uncharacterized protein</fullName>
    </submittedName>
</protein>
<evidence type="ECO:0000313" key="3">
    <source>
        <dbReference type="Proteomes" id="UP001521074"/>
    </source>
</evidence>
<dbReference type="RefSeq" id="WP_232876648.1">
    <property type="nucleotide sequence ID" value="NZ_JAJSOJ010000013.1"/>
</dbReference>
<evidence type="ECO:0000256" key="1">
    <source>
        <dbReference type="SAM" id="MobiDB-lite"/>
    </source>
</evidence>